<dbReference type="PATRIC" id="fig|159743.3.peg.4409"/>
<dbReference type="Gene3D" id="2.60.120.260">
    <property type="entry name" value="Galactose-binding domain-like"/>
    <property type="match status" value="1"/>
</dbReference>
<accession>A0A0D7WYB7</accession>
<proteinExistence type="predicted"/>
<dbReference type="RefSeq" id="WP_044647754.1">
    <property type="nucleotide sequence ID" value="NZ_JTHP01000045.1"/>
</dbReference>
<evidence type="ECO:0008006" key="3">
    <source>
        <dbReference type="Google" id="ProtNLM"/>
    </source>
</evidence>
<dbReference type="EMBL" id="JTHP01000045">
    <property type="protein sequence ID" value="KJD43959.1"/>
    <property type="molecule type" value="Genomic_DNA"/>
</dbReference>
<reference evidence="1 2" key="1">
    <citation type="submission" date="2014-11" db="EMBL/GenBank/DDBJ databases">
        <title>Draft Genome Sequences of Paenibacillus polymyxa NRRL B-30509 and Paenibacillus terrae NRRL B-30644, Strains from a Poultry Environment that Produce Tridecaptin A and Paenicidins.</title>
        <authorList>
            <person name="van Belkum M.J."/>
            <person name="Lohans C.T."/>
            <person name="Vederas J.C."/>
        </authorList>
    </citation>
    <scope>NUCLEOTIDE SEQUENCE [LARGE SCALE GENOMIC DNA]</scope>
    <source>
        <strain evidence="1 2">NRRL B-30644</strain>
    </source>
</reference>
<evidence type="ECO:0000313" key="2">
    <source>
        <dbReference type="Proteomes" id="UP000032534"/>
    </source>
</evidence>
<dbReference type="AlphaFoldDB" id="A0A0D7WYB7"/>
<comment type="caution">
    <text evidence="1">The sequence shown here is derived from an EMBL/GenBank/DDBJ whole genome shotgun (WGS) entry which is preliminary data.</text>
</comment>
<name>A0A0D7WYB7_9BACL</name>
<keyword evidence="2" id="KW-1185">Reference proteome</keyword>
<evidence type="ECO:0000313" key="1">
    <source>
        <dbReference type="EMBL" id="KJD43959.1"/>
    </source>
</evidence>
<organism evidence="1 2">
    <name type="scientific">Paenibacillus terrae</name>
    <dbReference type="NCBI Taxonomy" id="159743"/>
    <lineage>
        <taxon>Bacteria</taxon>
        <taxon>Bacillati</taxon>
        <taxon>Bacillota</taxon>
        <taxon>Bacilli</taxon>
        <taxon>Bacillales</taxon>
        <taxon>Paenibacillaceae</taxon>
        <taxon>Paenibacillus</taxon>
    </lineage>
</organism>
<dbReference type="InterPro" id="IPR008979">
    <property type="entry name" value="Galactose-bd-like_sf"/>
</dbReference>
<gene>
    <name evidence="1" type="ORF">QD47_19870</name>
</gene>
<dbReference type="SUPFAM" id="SSF49785">
    <property type="entry name" value="Galactose-binding domain-like"/>
    <property type="match status" value="1"/>
</dbReference>
<sequence>MDRMYKYMMTKRKIFLITVLFVFVITGFRMLWFHYYQGQGYPEAKKGVLDLRGWELQGRETIPLKGEWEFYAGNLSNPDLLKSLPAKEQQWIRVPGKWNAALHSPDSTAYGFGSYRLLILVDPQKAPLYGLRIPSIYTASNLFVNGRLINSEGQVADHPEQHTGSFSPYSAAFEAHGNSIEIVIQASNFDFPANGGIMKSIIFGS</sequence>
<protein>
    <recommendedName>
        <fullName evidence="3">Beta-galactosidase</fullName>
    </recommendedName>
</protein>
<dbReference type="Proteomes" id="UP000032534">
    <property type="component" value="Unassembled WGS sequence"/>
</dbReference>